<comment type="caution">
    <text evidence="1">The sequence shown here is derived from an EMBL/GenBank/DDBJ whole genome shotgun (WGS) entry which is preliminary data.</text>
</comment>
<reference evidence="1 2" key="1">
    <citation type="submission" date="2024-09" db="EMBL/GenBank/DDBJ databases">
        <authorList>
            <person name="Lee S.D."/>
        </authorList>
    </citation>
    <scope>NUCLEOTIDE SEQUENCE [LARGE SCALE GENOMIC DNA]</scope>
    <source>
        <strain evidence="1 2">N8-3</strain>
    </source>
</reference>
<dbReference type="EMBL" id="JBHFAB010000015">
    <property type="protein sequence ID" value="MFC1419045.1"/>
    <property type="molecule type" value="Genomic_DNA"/>
</dbReference>
<keyword evidence="2" id="KW-1185">Reference proteome</keyword>
<evidence type="ECO:0000313" key="2">
    <source>
        <dbReference type="Proteomes" id="UP001592531"/>
    </source>
</evidence>
<sequence>MSGLRGRRIELMPVTARDDLPCGLLIATGQADYILYNADTEPLHRRHILTHEFAHLLFDHVGSTAVKLASAKVLMPHLAPSLVERVLGRTVYTEPQEQEAELLASMILSRSRTGGGPAASAQTSGHWLDSLLTVPEAVPEAAPGFGSAAGVDG</sequence>
<organism evidence="1 2">
    <name type="scientific">Streptacidiphilus cavernicola</name>
    <dbReference type="NCBI Taxonomy" id="3342716"/>
    <lineage>
        <taxon>Bacteria</taxon>
        <taxon>Bacillati</taxon>
        <taxon>Actinomycetota</taxon>
        <taxon>Actinomycetes</taxon>
        <taxon>Kitasatosporales</taxon>
        <taxon>Streptomycetaceae</taxon>
        <taxon>Streptacidiphilus</taxon>
    </lineage>
</organism>
<proteinExistence type="predicted"/>
<protein>
    <submittedName>
        <fullName evidence="1">ParH-like protein</fullName>
    </submittedName>
</protein>
<name>A0ABV6VZ91_9ACTN</name>
<dbReference type="Proteomes" id="UP001592531">
    <property type="component" value="Unassembled WGS sequence"/>
</dbReference>
<evidence type="ECO:0000313" key="1">
    <source>
        <dbReference type="EMBL" id="MFC1419045.1"/>
    </source>
</evidence>
<gene>
    <name evidence="1" type="ORF">ACEZDE_20765</name>
</gene>
<accession>A0ABV6VZ91</accession>
<dbReference type="RefSeq" id="WP_380537954.1">
    <property type="nucleotide sequence ID" value="NZ_JBHFAB010000015.1"/>
</dbReference>